<proteinExistence type="predicted"/>
<sequence length="76" mass="8577">MYLNFYRVGDYNTYAEAKQAKAVRSIYLDDVANPMLTKGQAADIVETVLMTVDMMDGNEVIDFVLTDDNGKILDVY</sequence>
<protein>
    <submittedName>
        <fullName evidence="1">Uncharacterized protein</fullName>
    </submittedName>
</protein>
<organism evidence="1">
    <name type="scientific">uncultured Caudovirales phage</name>
    <dbReference type="NCBI Taxonomy" id="2100421"/>
    <lineage>
        <taxon>Viruses</taxon>
        <taxon>Duplodnaviria</taxon>
        <taxon>Heunggongvirae</taxon>
        <taxon>Uroviricota</taxon>
        <taxon>Caudoviricetes</taxon>
        <taxon>Peduoviridae</taxon>
        <taxon>Maltschvirus</taxon>
        <taxon>Maltschvirus maltsch</taxon>
    </lineage>
</organism>
<evidence type="ECO:0000313" key="1">
    <source>
        <dbReference type="EMBL" id="CAB5194854.1"/>
    </source>
</evidence>
<dbReference type="EMBL" id="LR798224">
    <property type="protein sequence ID" value="CAB5194854.1"/>
    <property type="molecule type" value="Genomic_DNA"/>
</dbReference>
<accession>A0A6J7WBV1</accession>
<gene>
    <name evidence="1" type="ORF">UFOVP176_39</name>
</gene>
<name>A0A6J7WBV1_9CAUD</name>
<reference evidence="1" key="1">
    <citation type="submission" date="2020-05" db="EMBL/GenBank/DDBJ databases">
        <authorList>
            <person name="Chiriac C."/>
            <person name="Salcher M."/>
            <person name="Ghai R."/>
            <person name="Kavagutti S V."/>
        </authorList>
    </citation>
    <scope>NUCLEOTIDE SEQUENCE</scope>
</reference>